<comment type="caution">
    <text evidence="2">The sequence shown here is derived from an EMBL/GenBank/DDBJ whole genome shotgun (WGS) entry which is preliminary data.</text>
</comment>
<keyword evidence="1" id="KW-0812">Transmembrane</keyword>
<proteinExistence type="predicted"/>
<keyword evidence="3" id="KW-1185">Reference proteome</keyword>
<evidence type="ECO:0000256" key="1">
    <source>
        <dbReference type="SAM" id="Phobius"/>
    </source>
</evidence>
<dbReference type="EMBL" id="JATAAI010000035">
    <property type="protein sequence ID" value="KAK1735138.1"/>
    <property type="molecule type" value="Genomic_DNA"/>
</dbReference>
<accession>A0AAD8XXB5</accession>
<dbReference type="Proteomes" id="UP001224775">
    <property type="component" value="Unassembled WGS sequence"/>
</dbReference>
<feature type="transmembrane region" description="Helical" evidence="1">
    <location>
        <begin position="156"/>
        <end position="179"/>
    </location>
</feature>
<reference evidence="2" key="1">
    <citation type="submission" date="2023-06" db="EMBL/GenBank/DDBJ databases">
        <title>Survivors Of The Sea: Transcriptome response of Skeletonema marinoi to long-term dormancy.</title>
        <authorList>
            <person name="Pinder M.I.M."/>
            <person name="Kourtchenko O."/>
            <person name="Robertson E.K."/>
            <person name="Larsson T."/>
            <person name="Maumus F."/>
            <person name="Osuna-Cruz C.M."/>
            <person name="Vancaester E."/>
            <person name="Stenow R."/>
            <person name="Vandepoele K."/>
            <person name="Ploug H."/>
            <person name="Bruchert V."/>
            <person name="Godhe A."/>
            <person name="Topel M."/>
        </authorList>
    </citation>
    <scope>NUCLEOTIDE SEQUENCE</scope>
    <source>
        <strain evidence="2">R05AC</strain>
    </source>
</reference>
<name>A0AAD8XXB5_9STRA</name>
<gene>
    <name evidence="2" type="ORF">QTG54_014204</name>
</gene>
<sequence>MPTTTVEDDAIQIHVVPTFGDNKEKKNRLTFKGRRRSSFESVASSVGSFGGLMDMFSSDPKECNLSSSDDNLHIDPEETFARTTPVGNRYDPSRLTPPNAVADFDLDGMNDDGSESLPDLDESYVIDETTGQRFSVPKKKEKQRLVQSPTSCCKQLTSLATIPLLILLSAGFLVFAFMITKSDSSTSISQTDGSNSMDILLYNTEVAVNAACTKQNADWEDLSTCRELCRTSMCCFDMSQSKSCYRGNEKSCLAHSACTAITSFPSQIIKPYNTEREKLVLSEMVVLACSRKQLDTNMSNCQKLCKNMLCCFDEEEQYNCASVKAEECLVHAGCEALVDSH</sequence>
<evidence type="ECO:0000313" key="2">
    <source>
        <dbReference type="EMBL" id="KAK1735138.1"/>
    </source>
</evidence>
<protein>
    <submittedName>
        <fullName evidence="2">Uncharacterized protein</fullName>
    </submittedName>
</protein>
<organism evidence="2 3">
    <name type="scientific">Skeletonema marinoi</name>
    <dbReference type="NCBI Taxonomy" id="267567"/>
    <lineage>
        <taxon>Eukaryota</taxon>
        <taxon>Sar</taxon>
        <taxon>Stramenopiles</taxon>
        <taxon>Ochrophyta</taxon>
        <taxon>Bacillariophyta</taxon>
        <taxon>Coscinodiscophyceae</taxon>
        <taxon>Thalassiosirophycidae</taxon>
        <taxon>Thalassiosirales</taxon>
        <taxon>Skeletonemataceae</taxon>
        <taxon>Skeletonema</taxon>
        <taxon>Skeletonema marinoi-dohrnii complex</taxon>
    </lineage>
</organism>
<keyword evidence="1" id="KW-0472">Membrane</keyword>
<keyword evidence="1" id="KW-1133">Transmembrane helix</keyword>
<dbReference type="AlphaFoldDB" id="A0AAD8XXB5"/>
<evidence type="ECO:0000313" key="3">
    <source>
        <dbReference type="Proteomes" id="UP001224775"/>
    </source>
</evidence>